<dbReference type="OrthoDB" id="9808881at2"/>
<name>A0A1B9F6Q6_9BACT</name>
<proteinExistence type="predicted"/>
<dbReference type="EMBL" id="MAGO01000004">
    <property type="protein sequence ID" value="OCC15563.1"/>
    <property type="molecule type" value="Genomic_DNA"/>
</dbReference>
<reference evidence="2 3" key="1">
    <citation type="submission" date="2016-06" db="EMBL/GenBank/DDBJ databases">
        <title>Respiratory ammonification of nitrate coupled to the oxidation of elemental sulfur in deep-sea autotrophic thermophilic bacteria.</title>
        <authorList>
            <person name="Slobodkina G.B."/>
            <person name="Mardanov A.V."/>
            <person name="Ravin N.V."/>
            <person name="Frolova A.A."/>
            <person name="Viryasiv M.B."/>
            <person name="Chernyh N.A."/>
            <person name="Bonch-Osmolovskaya E.A."/>
            <person name="Slobodkin A.I."/>
        </authorList>
    </citation>
    <scope>NUCLEOTIDE SEQUENCE [LARGE SCALE GENOMIC DNA]</scope>
    <source>
        <strain evidence="2 3">S69</strain>
    </source>
</reference>
<dbReference type="PROSITE" id="PS50828">
    <property type="entry name" value="SMR"/>
    <property type="match status" value="1"/>
</dbReference>
<dbReference type="RefSeq" id="WP_067616812.1">
    <property type="nucleotide sequence ID" value="NZ_MAGO01000004.1"/>
</dbReference>
<keyword evidence="3" id="KW-1185">Reference proteome</keyword>
<dbReference type="Gene3D" id="3.30.1370.110">
    <property type="match status" value="1"/>
</dbReference>
<dbReference type="Pfam" id="PF01713">
    <property type="entry name" value="Smr"/>
    <property type="match status" value="1"/>
</dbReference>
<gene>
    <name evidence="2" type="ORF">DBT_0914</name>
</gene>
<comment type="caution">
    <text evidence="2">The sequence shown here is derived from an EMBL/GenBank/DDBJ whole genome shotgun (WGS) entry which is preliminary data.</text>
</comment>
<dbReference type="SMART" id="SM00463">
    <property type="entry name" value="SMR"/>
    <property type="match status" value="1"/>
</dbReference>
<dbReference type="InterPro" id="IPR002625">
    <property type="entry name" value="Smr_dom"/>
</dbReference>
<sequence>MGHLTFTPFESLGKEIKKLRRDKILNDVSLTRNTAAKSQHMLDSQEVFENEKELMMFLREMEGVVPLKKEESKVEESFLNQPKREPTLDHSQTEEEVLKKLKELVSGNGFISLKDTSEFVSGGRSSFSSVVADALHKGRFSVQAYLDLHGVDVVTALALCEEFVADSIKKDLRCIAFIHGRGLGSKDGPVLKKAVVDWLKRGPYRRFLVAYASAPPWDGGTGVTYCLLKRSAYKKRKNG</sequence>
<dbReference type="PANTHER" id="PTHR35562">
    <property type="entry name" value="DNA ENDONUCLEASE SMRA-RELATED"/>
    <property type="match status" value="1"/>
</dbReference>
<accession>A0A1B9F6Q6</accession>
<feature type="domain" description="Smr" evidence="1">
    <location>
        <begin position="146"/>
        <end position="229"/>
    </location>
</feature>
<dbReference type="AlphaFoldDB" id="A0A1B9F6Q6"/>
<protein>
    <submittedName>
        <fullName evidence="2">Smr domain protein</fullName>
    </submittedName>
</protein>
<evidence type="ECO:0000313" key="2">
    <source>
        <dbReference type="EMBL" id="OCC15563.1"/>
    </source>
</evidence>
<dbReference type="InterPro" id="IPR036063">
    <property type="entry name" value="Smr_dom_sf"/>
</dbReference>
<dbReference type="Proteomes" id="UP000093080">
    <property type="component" value="Unassembled WGS sequence"/>
</dbReference>
<evidence type="ECO:0000259" key="1">
    <source>
        <dbReference type="PROSITE" id="PS50828"/>
    </source>
</evidence>
<dbReference type="SUPFAM" id="SSF160443">
    <property type="entry name" value="SMR domain-like"/>
    <property type="match status" value="1"/>
</dbReference>
<evidence type="ECO:0000313" key="3">
    <source>
        <dbReference type="Proteomes" id="UP000093080"/>
    </source>
</evidence>
<organism evidence="2 3">
    <name type="scientific">Dissulfuribacter thermophilus</name>
    <dbReference type="NCBI Taxonomy" id="1156395"/>
    <lineage>
        <taxon>Bacteria</taxon>
        <taxon>Pseudomonadati</taxon>
        <taxon>Thermodesulfobacteriota</taxon>
        <taxon>Dissulfuribacteria</taxon>
        <taxon>Dissulfuribacterales</taxon>
        <taxon>Dissulfuribacteraceae</taxon>
        <taxon>Dissulfuribacter</taxon>
    </lineage>
</organism>
<dbReference type="STRING" id="1156395.DBT_0914"/>
<dbReference type="PANTHER" id="PTHR35562:SF2">
    <property type="entry name" value="DNA ENDONUCLEASE SMRA-RELATED"/>
    <property type="match status" value="1"/>
</dbReference>